<protein>
    <recommendedName>
        <fullName evidence="1">Glycosyltransferase subfamily 4-like N-terminal domain-containing protein</fullName>
    </recommendedName>
</protein>
<accession>A0A1G5Y598</accession>
<proteinExistence type="predicted"/>
<sequence>MRILFLIHARQSRGQEIFACQLAGHLEKLGHTLKVISLYPGEFNLPFPVVHFGLTSTKEIWSPGCWRKFQAFITDFQADIIQANGGDTLKFAALARILYPYRGKLIFNNAGVLGYYLSNSVQKAFYKLLLKNFGGHVFKNTCYSLWSRRNSGSFKEWGA</sequence>
<name>A0A1G5Y598_9BACT</name>
<organism evidence="2 3">
    <name type="scientific">Algoriphagus alkaliphilus</name>
    <dbReference type="NCBI Taxonomy" id="279824"/>
    <lineage>
        <taxon>Bacteria</taxon>
        <taxon>Pseudomonadati</taxon>
        <taxon>Bacteroidota</taxon>
        <taxon>Cytophagia</taxon>
        <taxon>Cytophagales</taxon>
        <taxon>Cyclobacteriaceae</taxon>
        <taxon>Algoriphagus</taxon>
    </lineage>
</organism>
<dbReference type="Gene3D" id="3.40.50.2000">
    <property type="entry name" value="Glycogen Phosphorylase B"/>
    <property type="match status" value="1"/>
</dbReference>
<evidence type="ECO:0000313" key="3">
    <source>
        <dbReference type="Proteomes" id="UP000198756"/>
    </source>
</evidence>
<reference evidence="3" key="1">
    <citation type="submission" date="2016-10" db="EMBL/GenBank/DDBJ databases">
        <authorList>
            <person name="Varghese N."/>
            <person name="Submissions S."/>
        </authorList>
    </citation>
    <scope>NUCLEOTIDE SEQUENCE [LARGE SCALE GENOMIC DNA]</scope>
    <source>
        <strain evidence="3">DSM 22703</strain>
    </source>
</reference>
<dbReference type="InterPro" id="IPR028098">
    <property type="entry name" value="Glyco_trans_4-like_N"/>
</dbReference>
<evidence type="ECO:0000259" key="1">
    <source>
        <dbReference type="Pfam" id="PF13439"/>
    </source>
</evidence>
<evidence type="ECO:0000313" key="2">
    <source>
        <dbReference type="EMBL" id="SDA77610.1"/>
    </source>
</evidence>
<feature type="domain" description="Glycosyltransferase subfamily 4-like N-terminal" evidence="1">
    <location>
        <begin position="14"/>
        <end position="144"/>
    </location>
</feature>
<dbReference type="AlphaFoldDB" id="A0A1G5Y598"/>
<dbReference type="SUPFAM" id="SSF53756">
    <property type="entry name" value="UDP-Glycosyltransferase/glycogen phosphorylase"/>
    <property type="match status" value="1"/>
</dbReference>
<dbReference type="Pfam" id="PF13439">
    <property type="entry name" value="Glyco_transf_4"/>
    <property type="match status" value="1"/>
</dbReference>
<dbReference type="STRING" id="279824.SAMN03080617_02242"/>
<dbReference type="EMBL" id="FMXE01000014">
    <property type="protein sequence ID" value="SDA77610.1"/>
    <property type="molecule type" value="Genomic_DNA"/>
</dbReference>
<dbReference type="GO" id="GO:0016757">
    <property type="term" value="F:glycosyltransferase activity"/>
    <property type="evidence" value="ECO:0007669"/>
    <property type="project" value="UniProtKB-ARBA"/>
</dbReference>
<keyword evidence="3" id="KW-1185">Reference proteome</keyword>
<gene>
    <name evidence="2" type="ORF">SAMN03080617_02242</name>
</gene>
<dbReference type="Proteomes" id="UP000198756">
    <property type="component" value="Unassembled WGS sequence"/>
</dbReference>